<accession>A0A164PGJ6</accession>
<feature type="compositionally biased region" description="Acidic residues" evidence="1">
    <location>
        <begin position="46"/>
        <end position="56"/>
    </location>
</feature>
<name>A0A164PGJ6_9NOCA</name>
<organism evidence="2 3">
    <name type="scientific">Nocardia terpenica</name>
    <dbReference type="NCBI Taxonomy" id="455432"/>
    <lineage>
        <taxon>Bacteria</taxon>
        <taxon>Bacillati</taxon>
        <taxon>Actinomycetota</taxon>
        <taxon>Actinomycetes</taxon>
        <taxon>Mycobacteriales</taxon>
        <taxon>Nocardiaceae</taxon>
        <taxon>Nocardia</taxon>
    </lineage>
</organism>
<dbReference type="STRING" id="455432.AWN90_19370"/>
<gene>
    <name evidence="2" type="ORF">AWN90_19370</name>
</gene>
<evidence type="ECO:0000313" key="3">
    <source>
        <dbReference type="Proteomes" id="UP000076512"/>
    </source>
</evidence>
<dbReference type="OrthoDB" id="4640801at2"/>
<evidence type="ECO:0000313" key="2">
    <source>
        <dbReference type="EMBL" id="KZM75538.1"/>
    </source>
</evidence>
<dbReference type="EMBL" id="LWGR01000003">
    <property type="protein sequence ID" value="KZM75538.1"/>
    <property type="molecule type" value="Genomic_DNA"/>
</dbReference>
<proteinExistence type="predicted"/>
<dbReference type="RefSeq" id="WP_067583100.1">
    <property type="nucleotide sequence ID" value="NZ_JABMCZ010000001.1"/>
</dbReference>
<dbReference type="Gene3D" id="3.40.50.300">
    <property type="entry name" value="P-loop containing nucleotide triphosphate hydrolases"/>
    <property type="match status" value="1"/>
</dbReference>
<dbReference type="AlphaFoldDB" id="A0A164PGJ6"/>
<sequence length="463" mass="49227">MNNDQPQPSQPDTTIGEQQSSPTEYDAEAVVDLRRQRLRPTVAASEPDEHDADCDDVGQPVDADATEVADPYGVGEHNLRPAHPDSAHARTGGQASPAVLKHADGVEMDPAEWGWRGRLNALRVTRLRPVQGGGEVAFRRAIEHIRQPLPGTPVIMVANPKGGTGVTPATLILANVFGLYRGGGVVAWDNNEARGTLAARAATTLDTDPTVSDVLANARALCSANADAASLARLLRLQPTLDEVLASDQAGDLVQLIGRNECAAIMAVLRRHRSMVLIDTGDNDRAESFGWSIENATQLVVPLVCRRDATYMALRMLETIAARGRRDLATGAVVALAEGTATDPAARDAVLGALDHAGITQILPVPLDPVLAGGDRIVWSRLSAVTTRAWTHVAAAVADGLAEALSRSGAPLEAAYLPETYSTPTQSCDMPHCGRCRTPGNLSDCPRAGVALPRDRRPYSRRR</sequence>
<feature type="region of interest" description="Disordered" evidence="1">
    <location>
        <begin position="1"/>
        <end position="57"/>
    </location>
</feature>
<evidence type="ECO:0000256" key="1">
    <source>
        <dbReference type="SAM" id="MobiDB-lite"/>
    </source>
</evidence>
<comment type="caution">
    <text evidence="2">The sequence shown here is derived from an EMBL/GenBank/DDBJ whole genome shotgun (WGS) entry which is preliminary data.</text>
</comment>
<dbReference type="SUPFAM" id="SSF52540">
    <property type="entry name" value="P-loop containing nucleoside triphosphate hydrolases"/>
    <property type="match status" value="1"/>
</dbReference>
<reference evidence="2 3" key="1">
    <citation type="submission" date="2016-04" db="EMBL/GenBank/DDBJ databases">
        <authorList>
            <person name="Evans L.H."/>
            <person name="Alamgir A."/>
            <person name="Owens N."/>
            <person name="Weber N.D."/>
            <person name="Virtaneva K."/>
            <person name="Barbian K."/>
            <person name="Babar A."/>
            <person name="Rosenke K."/>
        </authorList>
    </citation>
    <scope>NUCLEOTIDE SEQUENCE [LARGE SCALE GENOMIC DNA]</scope>
    <source>
        <strain evidence="2 3">IFM 0406</strain>
    </source>
</reference>
<protein>
    <recommendedName>
        <fullName evidence="4">MinD-like ATPase involved in chromosome partitioning or flagellar assembly</fullName>
    </recommendedName>
</protein>
<keyword evidence="3" id="KW-1185">Reference proteome</keyword>
<dbReference type="Proteomes" id="UP000076512">
    <property type="component" value="Unassembled WGS sequence"/>
</dbReference>
<feature type="compositionally biased region" description="Polar residues" evidence="1">
    <location>
        <begin position="1"/>
        <end position="23"/>
    </location>
</feature>
<evidence type="ECO:0008006" key="4">
    <source>
        <dbReference type="Google" id="ProtNLM"/>
    </source>
</evidence>
<dbReference type="InterPro" id="IPR027417">
    <property type="entry name" value="P-loop_NTPase"/>
</dbReference>